<feature type="transmembrane region" description="Helical" evidence="2">
    <location>
        <begin position="114"/>
        <end position="137"/>
    </location>
</feature>
<dbReference type="InterPro" id="IPR013783">
    <property type="entry name" value="Ig-like_fold"/>
</dbReference>
<keyword evidence="2" id="KW-0812">Transmembrane</keyword>
<dbReference type="AlphaFoldDB" id="A0A812BFY3"/>
<feature type="transmembrane region" description="Helical" evidence="2">
    <location>
        <begin position="179"/>
        <end position="201"/>
    </location>
</feature>
<feature type="transmembrane region" description="Helical" evidence="2">
    <location>
        <begin position="207"/>
        <end position="230"/>
    </location>
</feature>
<feature type="transmembrane region" description="Helical" evidence="2">
    <location>
        <begin position="278"/>
        <end position="303"/>
    </location>
</feature>
<dbReference type="PANTHER" id="PTHR48421">
    <property type="entry name" value="MYCBP-ASSOCIATED PROTEIN"/>
    <property type="match status" value="1"/>
</dbReference>
<evidence type="ECO:0000256" key="2">
    <source>
        <dbReference type="SAM" id="Phobius"/>
    </source>
</evidence>
<feature type="transmembrane region" description="Helical" evidence="2">
    <location>
        <begin position="78"/>
        <end position="107"/>
    </location>
</feature>
<keyword evidence="2" id="KW-0472">Membrane</keyword>
<comment type="caution">
    <text evidence="3">The sequence shown here is derived from an EMBL/GenBank/DDBJ whole genome shotgun (WGS) entry which is preliminary data.</text>
</comment>
<proteinExistence type="predicted"/>
<feature type="region of interest" description="Disordered" evidence="1">
    <location>
        <begin position="455"/>
        <end position="474"/>
    </location>
</feature>
<feature type="compositionally biased region" description="Polar residues" evidence="1">
    <location>
        <begin position="670"/>
        <end position="693"/>
    </location>
</feature>
<evidence type="ECO:0000313" key="4">
    <source>
        <dbReference type="Proteomes" id="UP000597762"/>
    </source>
</evidence>
<feature type="region of interest" description="Disordered" evidence="1">
    <location>
        <begin position="662"/>
        <end position="693"/>
    </location>
</feature>
<feature type="transmembrane region" description="Helical" evidence="2">
    <location>
        <begin position="237"/>
        <end position="258"/>
    </location>
</feature>
<dbReference type="Pfam" id="PF14646">
    <property type="entry name" value="MYCBPAP"/>
    <property type="match status" value="1"/>
</dbReference>
<sequence>MFSPFLSSLFPSSSSSLSSLSTAFRYCVSLIFHTFLLLFILLSFLSISLQSSYLFTFIFFLFTIFFIIFFFPPFFFSFFLFILFLFFFPFHSFSFLFSFSSFFLFFFPFHSFSFLFSFSFFFFSFFLFILFLFFFPFHSFSFLFSFSFFFFSFFLFILFFSFSFSFFSFLFFPFHSFSFLFPFLFIFSFFFFLFFSFFSFLFPFPSFSFPFSFSFFFFSFFLFLLFLFFFPFPSFSFLFSFSFFFFSFFLFLLFLFFFPFPSFSFLFSLFLLQYWFFYFFLCNIFFFTSIPLLFSLLSLVFPIPFFNKIRKKRESYNDKIPTPPDDDNEVQKSLEELQRLTIKDDDLRKIRDVQSTEPRTLIHKKITFKINKPIAPPDKKQKTAIVAKPALPDAIHKSPDVFHGCLGPKFDSIGRLVSHSIAGNYDDFYSMASKAGQVEGLPLPQDGYVPLKKPLSLHESPPPPPPLITPQTQSEHVSCAETKALRNWKVRMAQRSMQQNYICKLLERQPQDLVMNQADYIRNRVELCEVLDRVLPQITYGKGYRKNCEFWRQQERFGDEMKGIFATLNLTEKGMPPSIDHVGVPPLVRQEKGMVWHPANTPRIQHPWDQNSYLLSRKMQLRDLIEEEDSQHPDFEGLEVVGSKIKEESTITGNKLLVHGDSNGCEIPDNEQTLSYSPVENSSPHSSDSLSTKAPTNGVKFFPALIFDGEQLQWTGNRHNISQQLMPFERCVIFETLLYQQVESYLDIANNGTTAIFYCWKKLPKDNPFNIFHQPVQRFYFNDSDGVILPGMTLQFPFTFKSSHCGIYSEQWLFETHPVLQGGAPIILTLRGTIIPEDKFCEERKELREHLKQLQQEHLAERMVHDLCSSICSEEPSPSPIDAYITQEERFRRQNPHLHYDHKAVKEIQNIYSAIFQDAEKEGYMWNFSIADLAQIISDLDDSEEKEGYLNRLEENICRMQFQSDTFKSYDLYQCGFLLLGDALDLLTIRLGKIWNGLYVGE</sequence>
<accession>A0A812BFY3</accession>
<dbReference type="InterPro" id="IPR032707">
    <property type="entry name" value="MYCBPAP"/>
</dbReference>
<name>A0A812BFY3_ACAPH</name>
<reference evidence="3" key="1">
    <citation type="submission" date="2021-01" db="EMBL/GenBank/DDBJ databases">
        <authorList>
            <person name="Li R."/>
            <person name="Bekaert M."/>
        </authorList>
    </citation>
    <scope>NUCLEOTIDE SEQUENCE</scope>
    <source>
        <strain evidence="3">Farmed</strain>
    </source>
</reference>
<dbReference type="EMBL" id="CAHIKZ030000593">
    <property type="protein sequence ID" value="CAE1228296.1"/>
    <property type="molecule type" value="Genomic_DNA"/>
</dbReference>
<feature type="transmembrane region" description="Helical" evidence="2">
    <location>
        <begin position="23"/>
        <end position="45"/>
    </location>
</feature>
<dbReference type="OrthoDB" id="10263316at2759"/>
<dbReference type="Gene3D" id="2.60.40.10">
    <property type="entry name" value="Immunoglobulins"/>
    <property type="match status" value="1"/>
</dbReference>
<dbReference type="PANTHER" id="PTHR48421:SF1">
    <property type="entry name" value="MYCBP-ASSOCIATED PROTEIN"/>
    <property type="match status" value="1"/>
</dbReference>
<evidence type="ECO:0000256" key="1">
    <source>
        <dbReference type="SAM" id="MobiDB-lite"/>
    </source>
</evidence>
<feature type="transmembrane region" description="Helical" evidence="2">
    <location>
        <begin position="52"/>
        <end position="72"/>
    </location>
</feature>
<dbReference type="Proteomes" id="UP000597762">
    <property type="component" value="Unassembled WGS sequence"/>
</dbReference>
<organism evidence="3 4">
    <name type="scientific">Acanthosepion pharaonis</name>
    <name type="common">Pharaoh cuttlefish</name>
    <name type="synonym">Sepia pharaonis</name>
    <dbReference type="NCBI Taxonomy" id="158019"/>
    <lineage>
        <taxon>Eukaryota</taxon>
        <taxon>Metazoa</taxon>
        <taxon>Spiralia</taxon>
        <taxon>Lophotrochozoa</taxon>
        <taxon>Mollusca</taxon>
        <taxon>Cephalopoda</taxon>
        <taxon>Coleoidea</taxon>
        <taxon>Decapodiformes</taxon>
        <taxon>Sepiida</taxon>
        <taxon>Sepiina</taxon>
        <taxon>Sepiidae</taxon>
        <taxon>Acanthosepion</taxon>
    </lineage>
</organism>
<evidence type="ECO:0008006" key="5">
    <source>
        <dbReference type="Google" id="ProtNLM"/>
    </source>
</evidence>
<feature type="transmembrane region" description="Helical" evidence="2">
    <location>
        <begin position="143"/>
        <end position="172"/>
    </location>
</feature>
<gene>
    <name evidence="3" type="ORF">SPHA_16727</name>
</gene>
<evidence type="ECO:0000313" key="3">
    <source>
        <dbReference type="EMBL" id="CAE1228296.1"/>
    </source>
</evidence>
<protein>
    <recommendedName>
        <fullName evidence="5">MYCBP-associated protein</fullName>
    </recommendedName>
</protein>
<keyword evidence="2" id="KW-1133">Transmembrane helix</keyword>
<keyword evidence="4" id="KW-1185">Reference proteome</keyword>